<keyword evidence="3 6" id="KW-0812">Transmembrane</keyword>
<dbReference type="EMBL" id="PTRA01000003">
    <property type="protein sequence ID" value="PQA56262.1"/>
    <property type="molecule type" value="Genomic_DNA"/>
</dbReference>
<keyword evidence="4 6" id="KW-1133">Transmembrane helix</keyword>
<dbReference type="PANTHER" id="PTHR36115">
    <property type="entry name" value="PROLINE-RICH ANTIGEN HOMOLOG-RELATED"/>
    <property type="match status" value="1"/>
</dbReference>
<evidence type="ECO:0000256" key="4">
    <source>
        <dbReference type="ARBA" id="ARBA00022989"/>
    </source>
</evidence>
<keyword evidence="5 6" id="KW-0472">Membrane</keyword>
<evidence type="ECO:0000256" key="3">
    <source>
        <dbReference type="ARBA" id="ARBA00022692"/>
    </source>
</evidence>
<organism evidence="8 9">
    <name type="scientific">Siphonobacter curvatus</name>
    <dbReference type="NCBI Taxonomy" id="2094562"/>
    <lineage>
        <taxon>Bacteria</taxon>
        <taxon>Pseudomonadati</taxon>
        <taxon>Bacteroidota</taxon>
        <taxon>Cytophagia</taxon>
        <taxon>Cytophagales</taxon>
        <taxon>Cytophagaceae</taxon>
        <taxon>Siphonobacter</taxon>
    </lineage>
</organism>
<feature type="transmembrane region" description="Helical" evidence="6">
    <location>
        <begin position="20"/>
        <end position="39"/>
    </location>
</feature>
<evidence type="ECO:0000256" key="2">
    <source>
        <dbReference type="ARBA" id="ARBA00022475"/>
    </source>
</evidence>
<evidence type="ECO:0000256" key="1">
    <source>
        <dbReference type="ARBA" id="ARBA00004651"/>
    </source>
</evidence>
<evidence type="ECO:0000256" key="6">
    <source>
        <dbReference type="SAM" id="Phobius"/>
    </source>
</evidence>
<protein>
    <recommendedName>
        <fullName evidence="7">RDD domain-containing protein</fullName>
    </recommendedName>
</protein>
<gene>
    <name evidence="8" type="ORF">C5O19_18120</name>
</gene>
<dbReference type="GO" id="GO:0005886">
    <property type="term" value="C:plasma membrane"/>
    <property type="evidence" value="ECO:0007669"/>
    <property type="project" value="UniProtKB-SubCell"/>
</dbReference>
<feature type="transmembrane region" description="Helical" evidence="6">
    <location>
        <begin position="59"/>
        <end position="77"/>
    </location>
</feature>
<evidence type="ECO:0000259" key="7">
    <source>
        <dbReference type="Pfam" id="PF06271"/>
    </source>
</evidence>
<evidence type="ECO:0000256" key="5">
    <source>
        <dbReference type="ARBA" id="ARBA00023136"/>
    </source>
</evidence>
<sequence length="151" mass="17480">MQKTDELVLASVGNRFLANLIDYFLINIATMLIAYGVGIPIFNLDFQYLNSHPEALSELYTQLLMVLVPTSFFYRFFQESSRYQATLGKRILKLRVVKTTGEPLSYKDAFIRNAVKEISGYFYMVYVYGLFSRFHQCIHDVAARTYVVDNV</sequence>
<dbReference type="AlphaFoldDB" id="A0A2S7IJ08"/>
<dbReference type="OrthoDB" id="9793824at2"/>
<dbReference type="PANTHER" id="PTHR36115:SF4">
    <property type="entry name" value="MEMBRANE PROTEIN"/>
    <property type="match status" value="1"/>
</dbReference>
<comment type="subcellular location">
    <subcellularLocation>
        <location evidence="1">Cell membrane</location>
        <topology evidence="1">Multi-pass membrane protein</topology>
    </subcellularLocation>
</comment>
<name>A0A2S7IJ08_9BACT</name>
<comment type="caution">
    <text evidence="8">The sequence shown here is derived from an EMBL/GenBank/DDBJ whole genome shotgun (WGS) entry which is preliminary data.</text>
</comment>
<dbReference type="RefSeq" id="WP_104714798.1">
    <property type="nucleotide sequence ID" value="NZ_PTRA01000003.1"/>
</dbReference>
<accession>A0A2S7IJ08</accession>
<dbReference type="InterPro" id="IPR051791">
    <property type="entry name" value="Pra-immunoreactive"/>
</dbReference>
<keyword evidence="9" id="KW-1185">Reference proteome</keyword>
<keyword evidence="2" id="KW-1003">Cell membrane</keyword>
<feature type="domain" description="RDD" evidence="7">
    <location>
        <begin position="9"/>
        <end position="143"/>
    </location>
</feature>
<dbReference type="Proteomes" id="UP000239590">
    <property type="component" value="Unassembled WGS sequence"/>
</dbReference>
<dbReference type="Pfam" id="PF06271">
    <property type="entry name" value="RDD"/>
    <property type="match status" value="1"/>
</dbReference>
<evidence type="ECO:0000313" key="9">
    <source>
        <dbReference type="Proteomes" id="UP000239590"/>
    </source>
</evidence>
<evidence type="ECO:0000313" key="8">
    <source>
        <dbReference type="EMBL" id="PQA56262.1"/>
    </source>
</evidence>
<dbReference type="InterPro" id="IPR010432">
    <property type="entry name" value="RDD"/>
</dbReference>
<proteinExistence type="predicted"/>
<reference evidence="9" key="1">
    <citation type="submission" date="2018-02" db="EMBL/GenBank/DDBJ databases">
        <title>Genome sequencing of Solimonas sp. HR-BB.</title>
        <authorList>
            <person name="Lee Y."/>
            <person name="Jeon C.O."/>
        </authorList>
    </citation>
    <scope>NUCLEOTIDE SEQUENCE [LARGE SCALE GENOMIC DNA]</scope>
    <source>
        <strain evidence="9">HR-U</strain>
    </source>
</reference>